<feature type="transmembrane region" description="Helical" evidence="1">
    <location>
        <begin position="66"/>
        <end position="84"/>
    </location>
</feature>
<evidence type="ECO:0000256" key="1">
    <source>
        <dbReference type="SAM" id="Phobius"/>
    </source>
</evidence>
<evidence type="ECO:0000313" key="3">
    <source>
        <dbReference type="EMBL" id="QGA12189.1"/>
    </source>
</evidence>
<evidence type="ECO:0000313" key="2">
    <source>
        <dbReference type="EMBL" id="MQW92631.1"/>
    </source>
</evidence>
<dbReference type="Proteomes" id="UP000327478">
    <property type="component" value="Chromosome"/>
</dbReference>
<keyword evidence="4" id="KW-1185">Reference proteome</keyword>
<keyword evidence="1" id="KW-1133">Transmembrane helix</keyword>
<gene>
    <name evidence="3" type="ORF">GFH30_12840</name>
    <name evidence="2" type="ORF">GHJ48_09565</name>
</gene>
<organism evidence="2 5">
    <name type="scientific">Acinetobacter wanghuae</name>
    <dbReference type="NCBI Taxonomy" id="2662362"/>
    <lineage>
        <taxon>Bacteria</taxon>
        <taxon>Pseudomonadati</taxon>
        <taxon>Pseudomonadota</taxon>
        <taxon>Gammaproteobacteria</taxon>
        <taxon>Moraxellales</taxon>
        <taxon>Moraxellaceae</taxon>
        <taxon>Acinetobacter</taxon>
    </lineage>
</organism>
<dbReference type="Proteomes" id="UP000480556">
    <property type="component" value="Unassembled WGS sequence"/>
</dbReference>
<protein>
    <recommendedName>
        <fullName evidence="6">O-antigen ligase domain-containing protein</fullName>
    </recommendedName>
</protein>
<evidence type="ECO:0008006" key="6">
    <source>
        <dbReference type="Google" id="ProtNLM"/>
    </source>
</evidence>
<dbReference type="RefSeq" id="WP_153373173.1">
    <property type="nucleotide sequence ID" value="NZ_CP045650.1"/>
</dbReference>
<feature type="transmembrane region" description="Helical" evidence="1">
    <location>
        <begin position="332"/>
        <end position="351"/>
    </location>
</feature>
<sequence length="401" mass="47258">MYVLKRDNFLATLFFVVIFFIVFDGVRNNLIFSPYLSLIREISLLLILILGFIFRRRIDKKYLSKFIPLILFSFFILCLWPITIFLNFSDFYFVEQEFGNKFSIYYKHFIFPFCFLATYALLKGNDLLQKKIVNIFVVLSSLYGYVTLPLYFFPLPFFNEVYKDYGRFGVGYPTMDGQVFILSLFCLIFLAKKKIIMFHFCLYGILLGMLSQNTGTMYVSLLLMIIFGTFLNFKRTLYIVLNLSILLITSVFIIIQNYYDLYIDMSKVFLSKLYTFIDSNNVAIDTVSMRESQYELLNSYIKTDDMYYIFGVGASSYVENQFLYIKTAFGNLGFLLYLISLTYIFIITLFIENKNKLKIIFLYIIFSLSSYTLLTIYFFPTVMGFSLLINILYLNGKMKPN</sequence>
<feature type="transmembrane region" description="Helical" evidence="1">
    <location>
        <begin position="172"/>
        <end position="190"/>
    </location>
</feature>
<evidence type="ECO:0000313" key="5">
    <source>
        <dbReference type="Proteomes" id="UP000480556"/>
    </source>
</evidence>
<feature type="transmembrane region" description="Helical" evidence="1">
    <location>
        <begin position="9"/>
        <end position="26"/>
    </location>
</feature>
<accession>A0A5Q0P4Y3</accession>
<keyword evidence="1" id="KW-0472">Membrane</keyword>
<feature type="transmembrane region" description="Helical" evidence="1">
    <location>
        <begin position="104"/>
        <end position="122"/>
    </location>
</feature>
<keyword evidence="1" id="KW-0812">Transmembrane</keyword>
<proteinExistence type="predicted"/>
<evidence type="ECO:0000313" key="4">
    <source>
        <dbReference type="Proteomes" id="UP000327478"/>
    </source>
</evidence>
<feature type="transmembrane region" description="Helical" evidence="1">
    <location>
        <begin position="134"/>
        <end position="152"/>
    </location>
</feature>
<dbReference type="EMBL" id="WITK01000015">
    <property type="protein sequence ID" value="MQW92631.1"/>
    <property type="molecule type" value="Genomic_DNA"/>
</dbReference>
<feature type="transmembrane region" description="Helical" evidence="1">
    <location>
        <begin position="240"/>
        <end position="259"/>
    </location>
</feature>
<dbReference type="EMBL" id="CP045650">
    <property type="protein sequence ID" value="QGA12189.1"/>
    <property type="molecule type" value="Genomic_DNA"/>
</dbReference>
<reference evidence="4 5" key="1">
    <citation type="submission" date="2019-10" db="EMBL/GenBank/DDBJ databases">
        <authorList>
            <person name="Dong K."/>
        </authorList>
    </citation>
    <scope>NUCLEOTIDE SEQUENCE [LARGE SCALE GENOMIC DNA]</scope>
    <source>
        <strain evidence="3">Dk386</strain>
        <strain evidence="4">dk386</strain>
        <strain evidence="2">Dk771</strain>
        <strain evidence="5">dk771</strain>
    </source>
</reference>
<feature type="transmembrane region" description="Helical" evidence="1">
    <location>
        <begin position="360"/>
        <end position="393"/>
    </location>
</feature>
<name>A0A5Q0P4Y3_9GAMM</name>
<dbReference type="AlphaFoldDB" id="A0A5Q0P4Y3"/>
<feature type="transmembrane region" description="Helical" evidence="1">
    <location>
        <begin position="32"/>
        <end position="54"/>
    </location>
</feature>